<feature type="compositionally biased region" description="Basic and acidic residues" evidence="1">
    <location>
        <begin position="326"/>
        <end position="336"/>
    </location>
</feature>
<feature type="compositionally biased region" description="Polar residues" evidence="1">
    <location>
        <begin position="749"/>
        <end position="763"/>
    </location>
</feature>
<feature type="compositionally biased region" description="Low complexity" evidence="1">
    <location>
        <begin position="339"/>
        <end position="354"/>
    </location>
</feature>
<feature type="compositionally biased region" description="Low complexity" evidence="1">
    <location>
        <begin position="895"/>
        <end position="908"/>
    </location>
</feature>
<feature type="compositionally biased region" description="Basic and acidic residues" evidence="1">
    <location>
        <begin position="479"/>
        <end position="498"/>
    </location>
</feature>
<proteinExistence type="predicted"/>
<feature type="compositionally biased region" description="Polar residues" evidence="1">
    <location>
        <begin position="25"/>
        <end position="37"/>
    </location>
</feature>
<feature type="region of interest" description="Disordered" evidence="1">
    <location>
        <begin position="170"/>
        <end position="427"/>
    </location>
</feature>
<feature type="region of interest" description="Disordered" evidence="1">
    <location>
        <begin position="461"/>
        <end position="498"/>
    </location>
</feature>
<feature type="compositionally biased region" description="Acidic residues" evidence="1">
    <location>
        <begin position="464"/>
        <end position="478"/>
    </location>
</feature>
<evidence type="ECO:0000313" key="2">
    <source>
        <dbReference type="EMBL" id="PAV59935.1"/>
    </source>
</evidence>
<feature type="compositionally biased region" description="Polar residues" evidence="1">
    <location>
        <begin position="875"/>
        <end position="884"/>
    </location>
</feature>
<feature type="compositionally biased region" description="Basic and acidic residues" evidence="1">
    <location>
        <begin position="238"/>
        <end position="308"/>
    </location>
</feature>
<keyword evidence="3" id="KW-1185">Reference proteome</keyword>
<feature type="compositionally biased region" description="Low complexity" evidence="1">
    <location>
        <begin position="860"/>
        <end position="874"/>
    </location>
</feature>
<evidence type="ECO:0000313" key="3">
    <source>
        <dbReference type="Proteomes" id="UP000218231"/>
    </source>
</evidence>
<feature type="region of interest" description="Disordered" evidence="1">
    <location>
        <begin position="828"/>
        <end position="965"/>
    </location>
</feature>
<feature type="compositionally biased region" description="Basic and acidic residues" evidence="1">
    <location>
        <begin position="170"/>
        <end position="182"/>
    </location>
</feature>
<dbReference type="EMBL" id="LIAE01010491">
    <property type="protein sequence ID" value="PAV59932.1"/>
    <property type="molecule type" value="Genomic_DNA"/>
</dbReference>
<dbReference type="EMBL" id="LIAE01010491">
    <property type="protein sequence ID" value="PAV59935.1"/>
    <property type="molecule type" value="Genomic_DNA"/>
</dbReference>
<feature type="compositionally biased region" description="Polar residues" evidence="1">
    <location>
        <begin position="645"/>
        <end position="657"/>
    </location>
</feature>
<dbReference type="AlphaFoldDB" id="A0A2A2JE41"/>
<organism evidence="2 3">
    <name type="scientific">Diploscapter pachys</name>
    <dbReference type="NCBI Taxonomy" id="2018661"/>
    <lineage>
        <taxon>Eukaryota</taxon>
        <taxon>Metazoa</taxon>
        <taxon>Ecdysozoa</taxon>
        <taxon>Nematoda</taxon>
        <taxon>Chromadorea</taxon>
        <taxon>Rhabditida</taxon>
        <taxon>Rhabditina</taxon>
        <taxon>Rhabditomorpha</taxon>
        <taxon>Rhabditoidea</taxon>
        <taxon>Rhabditidae</taxon>
        <taxon>Diploscapter</taxon>
    </lineage>
</organism>
<evidence type="ECO:0000256" key="1">
    <source>
        <dbReference type="SAM" id="MobiDB-lite"/>
    </source>
</evidence>
<name>A0A2A2JE41_9BILA</name>
<dbReference type="STRING" id="2018661.A0A2A2JE41"/>
<reference evidence="2 3" key="1">
    <citation type="journal article" date="2017" name="Curr. Biol.">
        <title>Genome architecture and evolution of a unichromosomal asexual nematode.</title>
        <authorList>
            <person name="Fradin H."/>
            <person name="Zegar C."/>
            <person name="Gutwein M."/>
            <person name="Lucas J."/>
            <person name="Kovtun M."/>
            <person name="Corcoran D."/>
            <person name="Baugh L.R."/>
            <person name="Kiontke K."/>
            <person name="Gunsalus K."/>
            <person name="Fitch D.H."/>
            <person name="Piano F."/>
        </authorList>
    </citation>
    <scope>NUCLEOTIDE SEQUENCE [LARGE SCALE GENOMIC DNA]</scope>
    <source>
        <strain evidence="2">PF1309</strain>
    </source>
</reference>
<feature type="compositionally biased region" description="Basic and acidic residues" evidence="1">
    <location>
        <begin position="196"/>
        <end position="218"/>
    </location>
</feature>
<feature type="compositionally biased region" description="Acidic residues" evidence="1">
    <location>
        <begin position="398"/>
        <end position="408"/>
    </location>
</feature>
<feature type="compositionally biased region" description="Polar residues" evidence="1">
    <location>
        <begin position="607"/>
        <end position="625"/>
    </location>
</feature>
<feature type="compositionally biased region" description="Basic and acidic residues" evidence="1">
    <location>
        <begin position="355"/>
        <end position="372"/>
    </location>
</feature>
<feature type="region of interest" description="Disordered" evidence="1">
    <location>
        <begin position="1"/>
        <end position="37"/>
    </location>
</feature>
<gene>
    <name evidence="2" type="ORF">WR25_17392</name>
</gene>
<feature type="compositionally biased region" description="Polar residues" evidence="1">
    <location>
        <begin position="773"/>
        <end position="785"/>
    </location>
</feature>
<protein>
    <submittedName>
        <fullName evidence="2">Uncharacterized protein</fullName>
    </submittedName>
</protein>
<feature type="region of interest" description="Disordered" evidence="1">
    <location>
        <begin position="744"/>
        <end position="814"/>
    </location>
</feature>
<feature type="compositionally biased region" description="Low complexity" evidence="1">
    <location>
        <begin position="828"/>
        <end position="837"/>
    </location>
</feature>
<feature type="compositionally biased region" description="Low complexity" evidence="1">
    <location>
        <begin position="924"/>
        <end position="956"/>
    </location>
</feature>
<feature type="compositionally biased region" description="Low complexity" evidence="1">
    <location>
        <begin position="803"/>
        <end position="813"/>
    </location>
</feature>
<sequence length="970" mass="108729">MFRDYSDMNQHPQMPPNQRDGPQFFNPSGGSRMASTPSVVTAPRIQPAVFSSSGNVTYGVGHGEQVMAWRDEDMHQQMSHQMNPMMQSQPNLMETPFAKQEVWRNEMNPMEMGGWSSEHQSPGPQLSQMHPEMGHNPMQMQQHPTEQFNRNISMEEAVQVQMDMIKTLEKQQRRGEDDKREWGSWTKLESSQGPVQDRDLRVFLPVDKDERMDSDHRPTRQLAQKRVWNGPALGERPTSSRERHGVRERSRSPDRNKDKDARRRGSRWNDGDKAKEDEKGEKDSEQRKSQDKDSRKETEREKEADNKSGEASSELKTAESASTSEKQSEPEPERAPSVKTSESAPSSSLSTLKSDSAHREDAPKDSDLRELANDDQSAQRTTQTDEERSVGPAGTESEQLEMTDDTGPEQEQRSAEPAPSNKPKKDFQLVVLKEAAFEDVHLFHLKPKPWKQRKFNKFRRFDAEEGEQTEGNQEEDGEGEGKDQTEWKRPRREKNERWSDVYETMVQERKKAAQLATSSTIPPAPVSQIPMNRGSLLPAPGPVPMGVPSGMGMGQIPPAAVPMHLQQTTPGYGPSQQLAGPAEYSQQIPYHQLAYPSPGIPRPSMHPQMTQSMPHQSVMPSSSMHIKQAGMPMQPYPRAQYPEGYSQSSTQMSQSPAKTRVRNGPVLQSQTGGPHTSPPPHEDEERSLSSVGPHKSKTKRVPTIEEYIEYKRIFGNDAKIDPKSFVEELSDNEEWSEVLDIVSAGGSGSATKEQQSNEGSVSPHSYDALYHSNMFQQSSTLQSGPRRQPLVQTAPPRMGIGRGSYSARSSAGYDQRRQMQMQIDPNMQQQMPQSYPQPDHDMPSTSGARMPVMSSYGAYPQMSQQQQQQPMPSQANRSVDSTSGRGYFSYSGPPASAQQATMSMASRSGKSLLGNPYNPIEAGQQQQQQIQMQQPPASAYSQQTTPSQSTPQAPYQGSFPGYANLNHRYF</sequence>
<accession>A0A2A2JE41</accession>
<comment type="caution">
    <text evidence="2">The sequence shown here is derived from an EMBL/GenBank/DDBJ whole genome shotgun (WGS) entry which is preliminary data.</text>
</comment>
<dbReference type="EMBL" id="LIAE01010491">
    <property type="protein sequence ID" value="PAV59934.1"/>
    <property type="molecule type" value="Genomic_DNA"/>
</dbReference>
<feature type="region of interest" description="Disordered" evidence="1">
    <location>
        <begin position="600"/>
        <end position="700"/>
    </location>
</feature>
<feature type="compositionally biased region" description="Polar residues" evidence="1">
    <location>
        <begin position="309"/>
        <end position="325"/>
    </location>
</feature>
<dbReference type="Proteomes" id="UP000218231">
    <property type="component" value="Unassembled WGS sequence"/>
</dbReference>